<comment type="caution">
    <text evidence="4">The sequence shown here is derived from an EMBL/GenBank/DDBJ whole genome shotgun (WGS) entry which is preliminary data.</text>
</comment>
<evidence type="ECO:0000313" key="5">
    <source>
        <dbReference type="Proteomes" id="UP000326336"/>
    </source>
</evidence>
<dbReference type="Proteomes" id="UP000326336">
    <property type="component" value="Unassembled WGS sequence"/>
</dbReference>
<evidence type="ECO:0000256" key="1">
    <source>
        <dbReference type="ARBA" id="ARBA00023002"/>
    </source>
</evidence>
<evidence type="ECO:0000259" key="3">
    <source>
        <dbReference type="Pfam" id="PF00248"/>
    </source>
</evidence>
<dbReference type="EMBL" id="RQSP01000057">
    <property type="protein sequence ID" value="KAB5604762.1"/>
    <property type="molecule type" value="Genomic_DNA"/>
</dbReference>
<keyword evidence="5" id="KW-1185">Reference proteome</keyword>
<reference evidence="4 5" key="1">
    <citation type="journal article" date="2019" name="Int. J. Syst. Evol. Microbiol.">
        <title>Bifidobacterium jacchi sp. nov., isolated from the faeces of a baby common marmoset (Callithrix jacchus).</title>
        <authorList>
            <person name="Modesto M."/>
            <person name="Watanabe K."/>
            <person name="Arita M."/>
            <person name="Satti M."/>
            <person name="Oki K."/>
            <person name="Sciavilla P."/>
            <person name="Patavino C."/>
            <person name="Camma C."/>
            <person name="Michelini S."/>
            <person name="Sgorbati B."/>
            <person name="Mattarelli P."/>
        </authorList>
    </citation>
    <scope>NUCLEOTIDE SEQUENCE [LARGE SCALE GENOMIC DNA]</scope>
    <source>
        <strain evidence="4 5">MRM 9.3</strain>
    </source>
</reference>
<dbReference type="PANTHER" id="PTHR43625:SF40">
    <property type="entry name" value="ALDO-KETO REDUCTASE YAKC [NADP(+)]"/>
    <property type="match status" value="1"/>
</dbReference>
<dbReference type="AlphaFoldDB" id="A0A5N5RCX8"/>
<feature type="domain" description="NADP-dependent oxidoreductase" evidence="3">
    <location>
        <begin position="37"/>
        <end position="121"/>
    </location>
</feature>
<feature type="domain" description="NADP-dependent oxidoreductase" evidence="3">
    <location>
        <begin position="197"/>
        <end position="388"/>
    </location>
</feature>
<name>A0A5N5RCX8_9BIFI</name>
<sequence length="393" mass="41513">MEPVNRTHCANSADRANLADRAAPAGRANLAGHRIPRLGMGTMALAIEGRPSRDTAIATIHAALDAGVRYLDTAWSYYLPTAPGASGTGVPGDFGYGERLVCDALASWGGPRDEVLVATKTGYRRTISAVPTPVLEPVAGDDAGSGNAARADSPDDAGISHVSAANASDGNATEAAGADADLHADSARQRLQAAGSRYGWMADSRPETMIRDAKESALRLGVDALDLLYSHGPDPAVPYEETIGALRTLLDEGVIRFAGISRVDNAQIDIAHAMLGDRLVAVQNQFSPSHPDPERTMAHCAQLGLAFVCWSPLGGFLDPVDMHAYDAFREVAAARGVSYQRVVLAWELTRYGRLFSIPSARNPHEVRDSFAAIDLHLSLDELTALDAAVGVEA</sequence>
<dbReference type="CDD" id="cd19088">
    <property type="entry name" value="AKR_AKR13B1"/>
    <property type="match status" value="1"/>
</dbReference>
<protein>
    <submittedName>
        <fullName evidence="4">Aldo/keto reductase</fullName>
    </submittedName>
</protein>
<organism evidence="4 5">
    <name type="scientific">Bifidobacterium jacchi</name>
    <dbReference type="NCBI Taxonomy" id="2490545"/>
    <lineage>
        <taxon>Bacteria</taxon>
        <taxon>Bacillati</taxon>
        <taxon>Actinomycetota</taxon>
        <taxon>Actinomycetes</taxon>
        <taxon>Bifidobacteriales</taxon>
        <taxon>Bifidobacteriaceae</taxon>
        <taxon>Bifidobacterium</taxon>
    </lineage>
</organism>
<evidence type="ECO:0000313" key="4">
    <source>
        <dbReference type="EMBL" id="KAB5604762.1"/>
    </source>
</evidence>
<dbReference type="OrthoDB" id="9768793at2"/>
<keyword evidence="1" id="KW-0560">Oxidoreductase</keyword>
<proteinExistence type="predicted"/>
<dbReference type="InterPro" id="IPR050791">
    <property type="entry name" value="Aldo-Keto_reductase"/>
</dbReference>
<dbReference type="SUPFAM" id="SSF51430">
    <property type="entry name" value="NAD(P)-linked oxidoreductase"/>
    <property type="match status" value="1"/>
</dbReference>
<dbReference type="Pfam" id="PF00248">
    <property type="entry name" value="Aldo_ket_red"/>
    <property type="match status" value="2"/>
</dbReference>
<dbReference type="GO" id="GO:0005737">
    <property type="term" value="C:cytoplasm"/>
    <property type="evidence" value="ECO:0007669"/>
    <property type="project" value="TreeGrafter"/>
</dbReference>
<gene>
    <name evidence="4" type="ORF">EHS19_09825</name>
</gene>
<dbReference type="InterPro" id="IPR036812">
    <property type="entry name" value="NAD(P)_OxRdtase_dom_sf"/>
</dbReference>
<dbReference type="PANTHER" id="PTHR43625">
    <property type="entry name" value="AFLATOXIN B1 ALDEHYDE REDUCTASE"/>
    <property type="match status" value="1"/>
</dbReference>
<feature type="region of interest" description="Disordered" evidence="2">
    <location>
        <begin position="136"/>
        <end position="163"/>
    </location>
</feature>
<dbReference type="InterPro" id="IPR023210">
    <property type="entry name" value="NADP_OxRdtase_dom"/>
</dbReference>
<dbReference type="GO" id="GO:0016491">
    <property type="term" value="F:oxidoreductase activity"/>
    <property type="evidence" value="ECO:0007669"/>
    <property type="project" value="UniProtKB-KW"/>
</dbReference>
<evidence type="ECO:0000256" key="2">
    <source>
        <dbReference type="SAM" id="MobiDB-lite"/>
    </source>
</evidence>
<accession>A0A5N5RCX8</accession>
<dbReference type="Gene3D" id="3.20.20.100">
    <property type="entry name" value="NADP-dependent oxidoreductase domain"/>
    <property type="match status" value="1"/>
</dbReference>